<dbReference type="OrthoDB" id="5957911at2"/>
<protein>
    <submittedName>
        <fullName evidence="1">Uncharacterized protein</fullName>
    </submittedName>
</protein>
<dbReference type="KEGG" id="sphc:CVN68_07680"/>
<dbReference type="AlphaFoldDB" id="A0A2K8MD94"/>
<accession>A0A2K8MD94</accession>
<gene>
    <name evidence="1" type="ORF">CVN68_07680</name>
</gene>
<evidence type="ECO:0000313" key="1">
    <source>
        <dbReference type="EMBL" id="ATY31865.1"/>
    </source>
</evidence>
<dbReference type="Proteomes" id="UP000229081">
    <property type="component" value="Chromosome"/>
</dbReference>
<reference evidence="1 2" key="1">
    <citation type="submission" date="2017-11" db="EMBL/GenBank/DDBJ databases">
        <title>Complete genome sequence of Sphingomonas sp. Strain Cra20, a psychrotolerant potential plant growth promoting rhizobacteria.</title>
        <authorList>
            <person name="Luo Y."/>
        </authorList>
    </citation>
    <scope>NUCLEOTIDE SEQUENCE [LARGE SCALE GENOMIC DNA]</scope>
    <source>
        <strain evidence="1 2">Cra20</strain>
    </source>
</reference>
<organism evidence="1 2">
    <name type="scientific">Sphingomonas psychrotolerans</name>
    <dbReference type="NCBI Taxonomy" id="1327635"/>
    <lineage>
        <taxon>Bacteria</taxon>
        <taxon>Pseudomonadati</taxon>
        <taxon>Pseudomonadota</taxon>
        <taxon>Alphaproteobacteria</taxon>
        <taxon>Sphingomonadales</taxon>
        <taxon>Sphingomonadaceae</taxon>
        <taxon>Sphingomonas</taxon>
    </lineage>
</organism>
<sequence length="103" mass="10949">MSNTVTTGLTNISLSPLTGNRMNKGSAPGTWFEALADSWGQTLDKQATRIEAMSNEIGNNGSDNPSQITKLTAESMRMSFMANSSSSSIDSVGKALETMARKN</sequence>
<name>A0A2K8MD94_9SPHN</name>
<evidence type="ECO:0000313" key="2">
    <source>
        <dbReference type="Proteomes" id="UP000229081"/>
    </source>
</evidence>
<dbReference type="RefSeq" id="WP_100281674.1">
    <property type="nucleotide sequence ID" value="NZ_CP024923.1"/>
</dbReference>
<dbReference type="EMBL" id="CP024923">
    <property type="protein sequence ID" value="ATY31865.1"/>
    <property type="molecule type" value="Genomic_DNA"/>
</dbReference>
<proteinExistence type="predicted"/>
<keyword evidence="2" id="KW-1185">Reference proteome</keyword>